<organism evidence="1 2">
    <name type="scientific">Popillia japonica</name>
    <name type="common">Japanese beetle</name>
    <dbReference type="NCBI Taxonomy" id="7064"/>
    <lineage>
        <taxon>Eukaryota</taxon>
        <taxon>Metazoa</taxon>
        <taxon>Ecdysozoa</taxon>
        <taxon>Arthropoda</taxon>
        <taxon>Hexapoda</taxon>
        <taxon>Insecta</taxon>
        <taxon>Pterygota</taxon>
        <taxon>Neoptera</taxon>
        <taxon>Endopterygota</taxon>
        <taxon>Coleoptera</taxon>
        <taxon>Polyphaga</taxon>
        <taxon>Scarabaeiformia</taxon>
        <taxon>Scarabaeidae</taxon>
        <taxon>Rutelinae</taxon>
        <taxon>Popillia</taxon>
    </lineage>
</organism>
<dbReference type="SUPFAM" id="SSF52058">
    <property type="entry name" value="L domain-like"/>
    <property type="match status" value="1"/>
</dbReference>
<comment type="caution">
    <text evidence="1">The sequence shown here is derived from an EMBL/GenBank/DDBJ whole genome shotgun (WGS) entry which is preliminary data.</text>
</comment>
<proteinExistence type="predicted"/>
<dbReference type="Gene3D" id="3.80.10.10">
    <property type="entry name" value="Ribonuclease Inhibitor"/>
    <property type="match status" value="1"/>
</dbReference>
<gene>
    <name evidence="1" type="ORF">QE152_g29803</name>
</gene>
<protein>
    <submittedName>
        <fullName evidence="1">Leucine rich repeat</fullName>
    </submittedName>
</protein>
<evidence type="ECO:0000313" key="1">
    <source>
        <dbReference type="EMBL" id="KAK9702645.1"/>
    </source>
</evidence>
<evidence type="ECO:0000313" key="2">
    <source>
        <dbReference type="Proteomes" id="UP001458880"/>
    </source>
</evidence>
<name>A0AAW1JGD9_POPJA</name>
<dbReference type="EMBL" id="JASPKY010000387">
    <property type="protein sequence ID" value="KAK9702645.1"/>
    <property type="molecule type" value="Genomic_DNA"/>
</dbReference>
<accession>A0AAW1JGD9</accession>
<dbReference type="AlphaFoldDB" id="A0AAW1JGD9"/>
<dbReference type="InterPro" id="IPR032675">
    <property type="entry name" value="LRR_dom_sf"/>
</dbReference>
<reference evidence="1 2" key="1">
    <citation type="journal article" date="2024" name="BMC Genomics">
        <title>De novo assembly and annotation of Popillia japonica's genome with initial clues to its potential as an invasive pest.</title>
        <authorList>
            <person name="Cucini C."/>
            <person name="Boschi S."/>
            <person name="Funari R."/>
            <person name="Cardaioli E."/>
            <person name="Iannotti N."/>
            <person name="Marturano G."/>
            <person name="Paoli F."/>
            <person name="Bruttini M."/>
            <person name="Carapelli A."/>
            <person name="Frati F."/>
            <person name="Nardi F."/>
        </authorList>
    </citation>
    <scope>NUCLEOTIDE SEQUENCE [LARGE SCALE GENOMIC DNA]</scope>
    <source>
        <strain evidence="1">DMR45628</strain>
    </source>
</reference>
<dbReference type="Proteomes" id="UP001458880">
    <property type="component" value="Unassembled WGS sequence"/>
</dbReference>
<sequence>MPPSQKINLKDKIDDGEIDLSMCDLQDVPVKDIANIKNVFSLDLSNNHLITLPFGFIEQSPYNITEKFLHLKVSNEA</sequence>
<keyword evidence="2" id="KW-1185">Reference proteome</keyword>